<keyword evidence="3" id="KW-0862">Zinc</keyword>
<evidence type="ECO:0000259" key="4">
    <source>
        <dbReference type="SMART" id="SM00400"/>
    </source>
</evidence>
<dbReference type="EMBL" id="ATHJ01000043">
    <property type="protein sequence ID" value="EPR43775.1"/>
    <property type="molecule type" value="Genomic_DNA"/>
</dbReference>
<evidence type="ECO:0000256" key="3">
    <source>
        <dbReference type="ARBA" id="ARBA00022833"/>
    </source>
</evidence>
<dbReference type="GO" id="GO:0004386">
    <property type="term" value="F:helicase activity"/>
    <property type="evidence" value="ECO:0007669"/>
    <property type="project" value="InterPro"/>
</dbReference>
<dbReference type="SMART" id="SM00400">
    <property type="entry name" value="ZnF_CHCC"/>
    <property type="match status" value="1"/>
</dbReference>
<dbReference type="GO" id="GO:0003899">
    <property type="term" value="F:DNA-directed RNA polymerase activity"/>
    <property type="evidence" value="ECO:0007669"/>
    <property type="project" value="InterPro"/>
</dbReference>
<evidence type="ECO:0000256" key="1">
    <source>
        <dbReference type="ARBA" id="ARBA00022723"/>
    </source>
</evidence>
<dbReference type="eggNOG" id="COG0358">
    <property type="taxonomic scope" value="Bacteria"/>
</dbReference>
<protein>
    <submittedName>
        <fullName evidence="6">p4 alpha zinc-binding domain protein</fullName>
    </submittedName>
</protein>
<sequence length="431" mass="47676">MLITEIIQRDGIPLKREAGTNGGELAGPCPFCGGKDRFRVWPEKGRYWCRQCGARGDAIQYLRDRQGMTYRDACTALGVEPKNGRSPAGQEEPGWLSVEWQTAAWALLKETRLSLQWYEPAKNYLKGRGLNDETISMLGYNPTSAHMERAAWGLPDETNPRTGQPQKVWIPRGILISVIDEGLVHRLRVRLSPDEFERSKEWTNGKGIKYAEIPGSGPDSLLLPGRDGAEAWAVVESELDAYLVHQEAGDLVNVLGLGSTTGKPTAQMLKVMAGKRVLLCLDHDAAGWKAVEKLPGEYWPTPSGKDPADYFQAGGDIRSWIEAGLRENVASEAPQEATKTVPDDRGEDIATSKGLNPLSCQGIIPCYHLRGGQCFYKSNWGPIAELDRCPMVYGLGHGEAHPDLEALERQRTKHGLDPELMWIYGGAKYDH</sequence>
<dbReference type="SMART" id="SM00778">
    <property type="entry name" value="Prim_Zn_Ribbon"/>
    <property type="match status" value="1"/>
</dbReference>
<evidence type="ECO:0000313" key="6">
    <source>
        <dbReference type="EMBL" id="EPR43775.1"/>
    </source>
</evidence>
<dbReference type="GO" id="GO:0008270">
    <property type="term" value="F:zinc ion binding"/>
    <property type="evidence" value="ECO:0007669"/>
    <property type="project" value="UniProtKB-KW"/>
</dbReference>
<evidence type="ECO:0000259" key="5">
    <source>
        <dbReference type="SMART" id="SM00778"/>
    </source>
</evidence>
<dbReference type="PANTHER" id="PTHR30313:SF2">
    <property type="entry name" value="DNA PRIMASE"/>
    <property type="match status" value="1"/>
</dbReference>
<dbReference type="SUPFAM" id="SSF56731">
    <property type="entry name" value="DNA primase core"/>
    <property type="match status" value="1"/>
</dbReference>
<dbReference type="OrthoDB" id="8967890at2"/>
<evidence type="ECO:0000256" key="2">
    <source>
        <dbReference type="ARBA" id="ARBA00022771"/>
    </source>
</evidence>
<dbReference type="Pfam" id="PF13155">
    <property type="entry name" value="Toprim_2"/>
    <property type="match status" value="1"/>
</dbReference>
<keyword evidence="2" id="KW-0863">Zinc-finger</keyword>
<feature type="domain" description="Zinc finger CHC2-type" evidence="4">
    <location>
        <begin position="25"/>
        <end position="78"/>
    </location>
</feature>
<reference evidence="6 7" key="1">
    <citation type="journal article" date="2013" name="Genome Announc.">
        <title>Draft genome sequences for three mercury-methylating, sulfate-reducing bacteria.</title>
        <authorList>
            <person name="Brown S.D."/>
            <person name="Hurt R.A.Jr."/>
            <person name="Gilmour C.C."/>
            <person name="Elias D.A."/>
        </authorList>
    </citation>
    <scope>NUCLEOTIDE SEQUENCE [LARGE SCALE GENOMIC DNA]</scope>
    <source>
        <strain evidence="6 7">DSM 2059</strain>
    </source>
</reference>
<comment type="caution">
    <text evidence="6">The sequence shown here is derived from an EMBL/GenBank/DDBJ whole genome shotgun (WGS) entry which is preliminary data.</text>
</comment>
<gene>
    <name evidence="6" type="ORF">dsmv_1175</name>
</gene>
<keyword evidence="1" id="KW-0479">Metal-binding</keyword>
<dbReference type="SUPFAM" id="SSF57783">
    <property type="entry name" value="Zinc beta-ribbon"/>
    <property type="match status" value="1"/>
</dbReference>
<dbReference type="PANTHER" id="PTHR30313">
    <property type="entry name" value="DNA PRIMASE"/>
    <property type="match status" value="1"/>
</dbReference>
<dbReference type="InterPro" id="IPR002694">
    <property type="entry name" value="Znf_CHC2"/>
</dbReference>
<dbReference type="Gene3D" id="3.40.1360.10">
    <property type="match status" value="1"/>
</dbReference>
<evidence type="ECO:0000313" key="7">
    <source>
        <dbReference type="Proteomes" id="UP000014977"/>
    </source>
</evidence>
<dbReference type="RefSeq" id="WP_020875495.1">
    <property type="nucleotide sequence ID" value="NZ_ATHJ01000043.1"/>
</dbReference>
<feature type="domain" description="DNA primase/helicase Gp4 N-terminal Bacteriophage T7-like" evidence="5">
    <location>
        <begin position="24"/>
        <end position="59"/>
    </location>
</feature>
<dbReference type="STRING" id="897.B2D07_11265"/>
<dbReference type="Pfam" id="PF08273">
    <property type="entry name" value="Zn_Ribbon_Prim"/>
    <property type="match status" value="1"/>
</dbReference>
<dbReference type="InterPro" id="IPR036977">
    <property type="entry name" value="DNA_primase_Znf_CHC2"/>
</dbReference>
<dbReference type="InterPro" id="IPR050219">
    <property type="entry name" value="DnaG_primase"/>
</dbReference>
<dbReference type="GO" id="GO:0003677">
    <property type="term" value="F:DNA binding"/>
    <property type="evidence" value="ECO:0007669"/>
    <property type="project" value="InterPro"/>
</dbReference>
<dbReference type="Proteomes" id="UP000014977">
    <property type="component" value="Unassembled WGS sequence"/>
</dbReference>
<accession>S7U470</accession>
<proteinExistence type="predicted"/>
<organism evidence="6 7">
    <name type="scientific">Desulfococcus multivorans DSM 2059</name>
    <dbReference type="NCBI Taxonomy" id="1121405"/>
    <lineage>
        <taxon>Bacteria</taxon>
        <taxon>Pseudomonadati</taxon>
        <taxon>Thermodesulfobacteriota</taxon>
        <taxon>Desulfobacteria</taxon>
        <taxon>Desulfobacterales</taxon>
        <taxon>Desulfococcaceae</taxon>
        <taxon>Desulfococcus</taxon>
    </lineage>
</organism>
<dbReference type="Gene3D" id="3.90.580.10">
    <property type="entry name" value="Zinc finger, CHC2-type domain"/>
    <property type="match status" value="1"/>
</dbReference>
<dbReference type="InterPro" id="IPR013237">
    <property type="entry name" value="Phage_T7_Gp4_N"/>
</dbReference>
<keyword evidence="7" id="KW-1185">Reference proteome</keyword>
<dbReference type="GO" id="GO:0006269">
    <property type="term" value="P:DNA replication, synthesis of primer"/>
    <property type="evidence" value="ECO:0007669"/>
    <property type="project" value="TreeGrafter"/>
</dbReference>
<name>S7U470_DESML</name>
<dbReference type="GO" id="GO:0005737">
    <property type="term" value="C:cytoplasm"/>
    <property type="evidence" value="ECO:0007669"/>
    <property type="project" value="TreeGrafter"/>
</dbReference>
<dbReference type="AlphaFoldDB" id="S7U470"/>